<feature type="non-terminal residue" evidence="2">
    <location>
        <position position="1"/>
    </location>
</feature>
<reference evidence="2" key="1">
    <citation type="submission" date="2022-08" db="EMBL/GenBank/DDBJ databases">
        <authorList>
            <consortium name="DOE Joint Genome Institute"/>
            <person name="Min B."/>
            <person name="Riley R."/>
            <person name="Sierra-Patev S."/>
            <person name="Naranjo-Ortiz M."/>
            <person name="Looney B."/>
            <person name="Konkel Z."/>
            <person name="Slot J.C."/>
            <person name="Sakamoto Y."/>
            <person name="Steenwyk J.L."/>
            <person name="Rokas A."/>
            <person name="Carro J."/>
            <person name="Camarero S."/>
            <person name="Ferreira P."/>
            <person name="Molpeceres G."/>
            <person name="Ruiz-Duenas F.J."/>
            <person name="Serrano A."/>
            <person name="Henrissat B."/>
            <person name="Drula E."/>
            <person name="Hughes K.W."/>
            <person name="Mata J.L."/>
            <person name="Ishikawa N.K."/>
            <person name="Vargas-Isla R."/>
            <person name="Ushijima S."/>
            <person name="Smith C.A."/>
            <person name="Ahrendt S."/>
            <person name="Andreopoulos W."/>
            <person name="He G."/>
            <person name="Labutti K."/>
            <person name="Lipzen A."/>
            <person name="Ng V."/>
            <person name="Sandor L."/>
            <person name="Barry K."/>
            <person name="Martinez A.T."/>
            <person name="Xiao Y."/>
            <person name="Gibbons J.G."/>
            <person name="Terashima K."/>
            <person name="Hibbett D.S."/>
            <person name="Grigoriev I.V."/>
        </authorList>
    </citation>
    <scope>NUCLEOTIDE SEQUENCE</scope>
    <source>
        <strain evidence="2">TFB9207</strain>
    </source>
</reference>
<evidence type="ECO:0000313" key="3">
    <source>
        <dbReference type="Proteomes" id="UP001163846"/>
    </source>
</evidence>
<proteinExistence type="predicted"/>
<dbReference type="AlphaFoldDB" id="A0AA38NUR5"/>
<dbReference type="EMBL" id="MU807945">
    <property type="protein sequence ID" value="KAJ3830994.1"/>
    <property type="molecule type" value="Genomic_DNA"/>
</dbReference>
<accession>A0AA38NUR5</accession>
<feature type="compositionally biased region" description="Polar residues" evidence="1">
    <location>
        <begin position="70"/>
        <end position="82"/>
    </location>
</feature>
<feature type="region of interest" description="Disordered" evidence="1">
    <location>
        <begin position="28"/>
        <end position="82"/>
    </location>
</feature>
<sequence>SRAQTDGMRAEQTVIQDEAVEAKLQAVGRQTHTNGARAEAVQRSLFPTPHNQYAPLQTNDAPEFAAPRSGSRSTPLPSKNVPKSSMAANLMAFQTIGTSAPFPFAPVLGTNSNVARHNAAAGDSGSSIYDSMHAPKMTAPQPVHPVNSTKPAFRFGGPFMPLAEVPEASNSDSASKYSEILNAAGGASTGTGDVGRLTPMRSNKGKDKTIANDAQTYDTDAEDL</sequence>
<dbReference type="Proteomes" id="UP001163846">
    <property type="component" value="Unassembled WGS sequence"/>
</dbReference>
<feature type="region of interest" description="Disordered" evidence="1">
    <location>
        <begin position="183"/>
        <end position="224"/>
    </location>
</feature>
<name>A0AA38NUR5_9AGAR</name>
<keyword evidence="3" id="KW-1185">Reference proteome</keyword>
<protein>
    <submittedName>
        <fullName evidence="2">Uncharacterized protein</fullName>
    </submittedName>
</protein>
<comment type="caution">
    <text evidence="2">The sequence shown here is derived from an EMBL/GenBank/DDBJ whole genome shotgun (WGS) entry which is preliminary data.</text>
</comment>
<feature type="compositionally biased region" description="Polar residues" evidence="1">
    <location>
        <begin position="49"/>
        <end position="60"/>
    </location>
</feature>
<evidence type="ECO:0000313" key="2">
    <source>
        <dbReference type="EMBL" id="KAJ3830994.1"/>
    </source>
</evidence>
<gene>
    <name evidence="2" type="ORF">F5878DRAFT_648040</name>
</gene>
<organism evidence="2 3">
    <name type="scientific">Lentinula raphanica</name>
    <dbReference type="NCBI Taxonomy" id="153919"/>
    <lineage>
        <taxon>Eukaryota</taxon>
        <taxon>Fungi</taxon>
        <taxon>Dikarya</taxon>
        <taxon>Basidiomycota</taxon>
        <taxon>Agaricomycotina</taxon>
        <taxon>Agaricomycetes</taxon>
        <taxon>Agaricomycetidae</taxon>
        <taxon>Agaricales</taxon>
        <taxon>Marasmiineae</taxon>
        <taxon>Omphalotaceae</taxon>
        <taxon>Lentinula</taxon>
    </lineage>
</organism>
<evidence type="ECO:0000256" key="1">
    <source>
        <dbReference type="SAM" id="MobiDB-lite"/>
    </source>
</evidence>